<proteinExistence type="predicted"/>
<keyword evidence="3" id="KW-1185">Reference proteome</keyword>
<evidence type="ECO:0000256" key="1">
    <source>
        <dbReference type="SAM" id="MobiDB-lite"/>
    </source>
</evidence>
<evidence type="ECO:0000313" key="3">
    <source>
        <dbReference type="Proteomes" id="UP001054837"/>
    </source>
</evidence>
<comment type="caution">
    <text evidence="2">The sequence shown here is derived from an EMBL/GenBank/DDBJ whole genome shotgun (WGS) entry which is preliminary data.</text>
</comment>
<feature type="region of interest" description="Disordered" evidence="1">
    <location>
        <begin position="1"/>
        <end position="23"/>
    </location>
</feature>
<gene>
    <name evidence="2" type="ORF">CDAR_177931</name>
</gene>
<reference evidence="2 3" key="1">
    <citation type="submission" date="2021-06" db="EMBL/GenBank/DDBJ databases">
        <title>Caerostris darwini draft genome.</title>
        <authorList>
            <person name="Kono N."/>
            <person name="Arakawa K."/>
        </authorList>
    </citation>
    <scope>NUCLEOTIDE SEQUENCE [LARGE SCALE GENOMIC DNA]</scope>
</reference>
<dbReference type="EMBL" id="BPLQ01014590">
    <property type="protein sequence ID" value="GIY81215.1"/>
    <property type="molecule type" value="Genomic_DNA"/>
</dbReference>
<sequence length="117" mass="13395">MSGTQRPKVSDKRRNLDKKGNISRNMGFLDRHFGNHSDFEIVGAPLSEKRGVRSDKVSELKITLHLQMVIQTMKLLHSISLLSRLQPKAALEEKENRVSLEKIIFPQQNKLCDLNCL</sequence>
<dbReference type="AlphaFoldDB" id="A0AAV4WGQ4"/>
<dbReference type="Proteomes" id="UP001054837">
    <property type="component" value="Unassembled WGS sequence"/>
</dbReference>
<accession>A0AAV4WGQ4</accession>
<protein>
    <submittedName>
        <fullName evidence="2">Uncharacterized protein</fullName>
    </submittedName>
</protein>
<organism evidence="2 3">
    <name type="scientific">Caerostris darwini</name>
    <dbReference type="NCBI Taxonomy" id="1538125"/>
    <lineage>
        <taxon>Eukaryota</taxon>
        <taxon>Metazoa</taxon>
        <taxon>Ecdysozoa</taxon>
        <taxon>Arthropoda</taxon>
        <taxon>Chelicerata</taxon>
        <taxon>Arachnida</taxon>
        <taxon>Araneae</taxon>
        <taxon>Araneomorphae</taxon>
        <taxon>Entelegynae</taxon>
        <taxon>Araneoidea</taxon>
        <taxon>Araneidae</taxon>
        <taxon>Caerostris</taxon>
    </lineage>
</organism>
<evidence type="ECO:0000313" key="2">
    <source>
        <dbReference type="EMBL" id="GIY81215.1"/>
    </source>
</evidence>
<feature type="compositionally biased region" description="Basic and acidic residues" evidence="1">
    <location>
        <begin position="8"/>
        <end position="20"/>
    </location>
</feature>
<name>A0AAV4WGQ4_9ARAC</name>